<dbReference type="InterPro" id="IPR006680">
    <property type="entry name" value="Amidohydro-rel"/>
</dbReference>
<dbReference type="SUPFAM" id="SSF51556">
    <property type="entry name" value="Metallo-dependent hydrolases"/>
    <property type="match status" value="1"/>
</dbReference>
<dbReference type="InterPro" id="IPR051781">
    <property type="entry name" value="Metallo-dep_Hydrolase"/>
</dbReference>
<dbReference type="Pfam" id="PF01979">
    <property type="entry name" value="Amidohydro_1"/>
    <property type="match status" value="1"/>
</dbReference>
<dbReference type="AlphaFoldDB" id="A0A3A8KD14"/>
<dbReference type="InterPro" id="IPR032466">
    <property type="entry name" value="Metal_Hydrolase"/>
</dbReference>
<dbReference type="PANTHER" id="PTHR43135:SF3">
    <property type="entry name" value="ALPHA-D-RIBOSE 1-METHYLPHOSPHONATE 5-TRIPHOSPHATE DIPHOSPHATASE"/>
    <property type="match status" value="1"/>
</dbReference>
<dbReference type="GO" id="GO:0016810">
    <property type="term" value="F:hydrolase activity, acting on carbon-nitrogen (but not peptide) bonds"/>
    <property type="evidence" value="ECO:0007669"/>
    <property type="project" value="InterPro"/>
</dbReference>
<dbReference type="InterPro" id="IPR011059">
    <property type="entry name" value="Metal-dep_hydrolase_composite"/>
</dbReference>
<gene>
    <name evidence="2" type="ORF">D7X32_07090</name>
</gene>
<dbReference type="Gene3D" id="2.30.40.10">
    <property type="entry name" value="Urease, subunit C, domain 1"/>
    <property type="match status" value="1"/>
</dbReference>
<dbReference type="EMBL" id="RAWE01000015">
    <property type="protein sequence ID" value="RKH05850.1"/>
    <property type="molecule type" value="Genomic_DNA"/>
</dbReference>
<name>A0A3A8KD14_9BACT</name>
<dbReference type="Gene3D" id="3.20.20.140">
    <property type="entry name" value="Metal-dependent hydrolases"/>
    <property type="match status" value="1"/>
</dbReference>
<dbReference type="Proteomes" id="UP000268313">
    <property type="component" value="Unassembled WGS sequence"/>
</dbReference>
<evidence type="ECO:0000313" key="2">
    <source>
        <dbReference type="EMBL" id="RKH05850.1"/>
    </source>
</evidence>
<accession>A0A3A8KD14</accession>
<organism evidence="2 3">
    <name type="scientific">Corallococcus carmarthensis</name>
    <dbReference type="NCBI Taxonomy" id="2316728"/>
    <lineage>
        <taxon>Bacteria</taxon>
        <taxon>Pseudomonadati</taxon>
        <taxon>Myxococcota</taxon>
        <taxon>Myxococcia</taxon>
        <taxon>Myxococcales</taxon>
        <taxon>Cystobacterineae</taxon>
        <taxon>Myxococcaceae</taxon>
        <taxon>Corallococcus</taxon>
    </lineage>
</organism>
<keyword evidence="3" id="KW-1185">Reference proteome</keyword>
<feature type="domain" description="Amidohydrolase-related" evidence="1">
    <location>
        <begin position="107"/>
        <end position="441"/>
    </location>
</feature>
<proteinExistence type="predicted"/>
<comment type="caution">
    <text evidence="2">The sequence shown here is derived from an EMBL/GenBank/DDBJ whole genome shotgun (WGS) entry which is preliminary data.</text>
</comment>
<dbReference type="PANTHER" id="PTHR43135">
    <property type="entry name" value="ALPHA-D-RIBOSE 1-METHYLPHOSPHONATE 5-TRIPHOSPHATE DIPHOSPHATASE"/>
    <property type="match status" value="1"/>
</dbReference>
<evidence type="ECO:0000259" key="1">
    <source>
        <dbReference type="Pfam" id="PF01979"/>
    </source>
</evidence>
<dbReference type="SUPFAM" id="SSF51338">
    <property type="entry name" value="Composite domain of metallo-dependent hydrolases"/>
    <property type="match status" value="1"/>
</dbReference>
<sequence>MDGFISGSIHRLTRSALASTVRSREVNIMKRVALLLSLAAAGCASNQRPASADRYLLTGTRLYVAPDAPPLDDAWVVVSGGRIEAMGPASVAPPAGVRREDACSGGVITAGFQNSHVHFTDAAFAGAVSRPRDELQPPLSRMTTRFGFTTVVDTGSDPTNTVALRQRIERGELLGPAILTVGSPMYPQNGIPFYLRDLPPALLAQLPQPASAEEARAIVQNSFETGAKGTKLFVATPQGGGEIRRMAVDVARAAADETHKRGGLVMAHPTDPEGVSAAVQAGVDVLVHTTIDSPKIGWSAELVGQMVARHVSVVPTLQLWGYELAKAHVPADVRDRLVGGAEQQLAAFSSAGGQVLFGTDVGYMSDLDPTQEYALMAHAGLTPMQILASLTTAPAARWSAAERRGLVKPGFDADLVVLNGDPAMDVRRFADVKCTIRAGKELFVRTSAE</sequence>
<protein>
    <recommendedName>
        <fullName evidence="1">Amidohydrolase-related domain-containing protein</fullName>
    </recommendedName>
</protein>
<reference evidence="3" key="1">
    <citation type="submission" date="2018-09" db="EMBL/GenBank/DDBJ databases">
        <authorList>
            <person name="Livingstone P.G."/>
            <person name="Whitworth D.E."/>
        </authorList>
    </citation>
    <scope>NUCLEOTIDE SEQUENCE [LARGE SCALE GENOMIC DNA]</scope>
    <source>
        <strain evidence="3">CA043D</strain>
    </source>
</reference>
<evidence type="ECO:0000313" key="3">
    <source>
        <dbReference type="Proteomes" id="UP000268313"/>
    </source>
</evidence>